<dbReference type="RefSeq" id="WP_183969812.1">
    <property type="nucleotide sequence ID" value="NZ_BAABEW010000024.1"/>
</dbReference>
<dbReference type="PANTHER" id="PTHR48083">
    <property type="entry name" value="MEDIUM-CHAIN SPECIFIC ACYL-COA DEHYDROGENASE, MITOCHONDRIAL-RELATED"/>
    <property type="match status" value="1"/>
</dbReference>
<evidence type="ECO:0000256" key="1">
    <source>
        <dbReference type="ARBA" id="ARBA00023002"/>
    </source>
</evidence>
<dbReference type="GO" id="GO:0005737">
    <property type="term" value="C:cytoplasm"/>
    <property type="evidence" value="ECO:0007669"/>
    <property type="project" value="TreeGrafter"/>
</dbReference>
<dbReference type="AlphaFoldDB" id="A0A7W8MA67"/>
<evidence type="ECO:0000313" key="3">
    <source>
        <dbReference type="Proteomes" id="UP000532440"/>
    </source>
</evidence>
<dbReference type="Gene3D" id="2.40.110.10">
    <property type="entry name" value="Butyryl-CoA Dehydrogenase, subunit A, domain 2"/>
    <property type="match status" value="1"/>
</dbReference>
<dbReference type="InterPro" id="IPR050741">
    <property type="entry name" value="Acyl-CoA_dehydrogenase"/>
</dbReference>
<dbReference type="GO" id="GO:0033539">
    <property type="term" value="P:fatty acid beta-oxidation using acyl-CoA dehydrogenase"/>
    <property type="evidence" value="ECO:0007669"/>
    <property type="project" value="TreeGrafter"/>
</dbReference>
<dbReference type="GO" id="GO:0003995">
    <property type="term" value="F:acyl-CoA dehydrogenase activity"/>
    <property type="evidence" value="ECO:0007669"/>
    <property type="project" value="TreeGrafter"/>
</dbReference>
<dbReference type="EMBL" id="JACHGB010000006">
    <property type="protein sequence ID" value="MBB5273357.1"/>
    <property type="molecule type" value="Genomic_DNA"/>
</dbReference>
<dbReference type="PANTHER" id="PTHR48083:SF13">
    <property type="entry name" value="ACYL-COA DEHYDROGENASE FAMILY MEMBER 11"/>
    <property type="match status" value="1"/>
</dbReference>
<dbReference type="Proteomes" id="UP000532440">
    <property type="component" value="Unassembled WGS sequence"/>
</dbReference>
<name>A0A7W8MA67_9BURK</name>
<dbReference type="InterPro" id="IPR046373">
    <property type="entry name" value="Acyl-CoA_Oxase/DH_mid-dom_sf"/>
</dbReference>
<evidence type="ECO:0008006" key="4">
    <source>
        <dbReference type="Google" id="ProtNLM"/>
    </source>
</evidence>
<reference evidence="2 3" key="1">
    <citation type="submission" date="2020-08" db="EMBL/GenBank/DDBJ databases">
        <title>Genomic Encyclopedia of Type Strains, Phase IV (KMG-IV): sequencing the most valuable type-strain genomes for metagenomic binning, comparative biology and taxonomic classification.</title>
        <authorList>
            <person name="Goeker M."/>
        </authorList>
    </citation>
    <scope>NUCLEOTIDE SEQUENCE [LARGE SCALE GENOMIC DNA]</scope>
    <source>
        <strain evidence="2 3">DSM 29781</strain>
    </source>
</reference>
<keyword evidence="3" id="KW-1185">Reference proteome</keyword>
<dbReference type="SUPFAM" id="SSF56645">
    <property type="entry name" value="Acyl-CoA dehydrogenase NM domain-like"/>
    <property type="match status" value="1"/>
</dbReference>
<proteinExistence type="predicted"/>
<organism evidence="2 3">
    <name type="scientific">Quisquiliibacterium transsilvanicum</name>
    <dbReference type="NCBI Taxonomy" id="1549638"/>
    <lineage>
        <taxon>Bacteria</taxon>
        <taxon>Pseudomonadati</taxon>
        <taxon>Pseudomonadota</taxon>
        <taxon>Betaproteobacteria</taxon>
        <taxon>Burkholderiales</taxon>
        <taxon>Burkholderiaceae</taxon>
        <taxon>Quisquiliibacterium</taxon>
    </lineage>
</organism>
<accession>A0A7W8MA67</accession>
<protein>
    <recommendedName>
        <fullName evidence="4">Acyl-CoA dehydrogenase</fullName>
    </recommendedName>
</protein>
<sequence length="336" mass="35589">MHALLDFTPRPRPDHDPISAALAAQPTAVAPIEDVGQWWPVHRALAARHRAPFALSVAGGLAADRAGWAFASAYQAALRALVPGLADDVVAAFCVTEATGNRPRDIHTTFRDVGNGRLAITGAKRWSTLGPGSTLLLVVGQASPAADAPAARSNLKVVPVPADAPGVIVEAMPPAAFVPEVPHARIRLDEVEVSAGSLLPGDGYDRYVKPFRTIEDTHINAALMAWLLRETRVRGWPAAYAERLVAALAALEHVSTMDPASPACHLALTGALDWCQNLYAQAGPLWESCGDEAAAARWTRDAALFGMASKVRELRALRAWERLAAGATQLSPSRGA</sequence>
<keyword evidence="1" id="KW-0560">Oxidoreductase</keyword>
<comment type="caution">
    <text evidence="2">The sequence shown here is derived from an EMBL/GenBank/DDBJ whole genome shotgun (WGS) entry which is preliminary data.</text>
</comment>
<dbReference type="InterPro" id="IPR009100">
    <property type="entry name" value="AcylCoA_DH/oxidase_NM_dom_sf"/>
</dbReference>
<gene>
    <name evidence="2" type="ORF">HNQ70_003385</name>
</gene>
<evidence type="ECO:0000313" key="2">
    <source>
        <dbReference type="EMBL" id="MBB5273357.1"/>
    </source>
</evidence>